<evidence type="ECO:0000313" key="2">
    <source>
        <dbReference type="Proteomes" id="UP000789920"/>
    </source>
</evidence>
<protein>
    <submittedName>
        <fullName evidence="1">5243_t:CDS:1</fullName>
    </submittedName>
</protein>
<organism evidence="1 2">
    <name type="scientific">Racocetra persica</name>
    <dbReference type="NCBI Taxonomy" id="160502"/>
    <lineage>
        <taxon>Eukaryota</taxon>
        <taxon>Fungi</taxon>
        <taxon>Fungi incertae sedis</taxon>
        <taxon>Mucoromycota</taxon>
        <taxon>Glomeromycotina</taxon>
        <taxon>Glomeromycetes</taxon>
        <taxon>Diversisporales</taxon>
        <taxon>Gigasporaceae</taxon>
        <taxon>Racocetra</taxon>
    </lineage>
</organism>
<comment type="caution">
    <text evidence="1">The sequence shown here is derived from an EMBL/GenBank/DDBJ whole genome shotgun (WGS) entry which is preliminary data.</text>
</comment>
<reference evidence="1" key="1">
    <citation type="submission" date="2021-06" db="EMBL/GenBank/DDBJ databases">
        <authorList>
            <person name="Kallberg Y."/>
            <person name="Tangrot J."/>
            <person name="Rosling A."/>
        </authorList>
    </citation>
    <scope>NUCLEOTIDE SEQUENCE</scope>
    <source>
        <strain evidence="1">MA461A</strain>
    </source>
</reference>
<proteinExistence type="predicted"/>
<sequence>MFDKILNRQFAAIFIILIINYDGASEIRNDLSNYGNLISIQQCDDDGKLLMTTSTPKNPFLLSVLYQNESVVYYKDAVKLINLSIYSIDNIMPLVNLSIYSIDKIIPLTENKLLLIYYDRNDPKNNVTMLGPL</sequence>
<gene>
    <name evidence="1" type="ORF">RPERSI_LOCUS1255</name>
</gene>
<name>A0ACA9KQM9_9GLOM</name>
<dbReference type="Proteomes" id="UP000789920">
    <property type="component" value="Unassembled WGS sequence"/>
</dbReference>
<evidence type="ECO:0000313" key="1">
    <source>
        <dbReference type="EMBL" id="CAG8487761.1"/>
    </source>
</evidence>
<accession>A0ACA9KQM9</accession>
<keyword evidence="2" id="KW-1185">Reference proteome</keyword>
<dbReference type="EMBL" id="CAJVQC010001112">
    <property type="protein sequence ID" value="CAG8487761.1"/>
    <property type="molecule type" value="Genomic_DNA"/>
</dbReference>